<feature type="region of interest" description="Disordered" evidence="1">
    <location>
        <begin position="307"/>
        <end position="334"/>
    </location>
</feature>
<gene>
    <name evidence="2" type="ORF">PPSIR1_41909</name>
</gene>
<keyword evidence="3" id="KW-1185">Reference proteome</keyword>
<evidence type="ECO:0008006" key="4">
    <source>
        <dbReference type="Google" id="ProtNLM"/>
    </source>
</evidence>
<dbReference type="Proteomes" id="UP000005801">
    <property type="component" value="Unassembled WGS sequence"/>
</dbReference>
<accession>A6G0X3</accession>
<evidence type="ECO:0000256" key="1">
    <source>
        <dbReference type="SAM" id="MobiDB-lite"/>
    </source>
</evidence>
<feature type="region of interest" description="Disordered" evidence="1">
    <location>
        <begin position="430"/>
        <end position="449"/>
    </location>
</feature>
<sequence length="503" mass="54763">MGDPPTTPEAPPPSVVEAPTYVEATPEGADRPAPSDLEQVRARQLRIVAGGMFMTRPQLDHATSVDGTSASVPGDYWTNYAYHVRLRARLGFDAGAVGLRIEPQVARTMGHSNTSEGESGRGIGPARDGLHQAYLDYSSPLATKGGDTVALHLRVGRQELNVGTSHVYGPAPWAAGMRSWDGLHLHLEGERGGLRMFAGSLAHPFLSAPQSLGDHLGDALELTWIGQGYWTFGPAATVELGVFGNHSHGGAGLSESQRDIYTPNLTLNGEIYEGLRYHVEGHLQLGWYDNTARQVHRAGQAMGKLSYRSPVLGGRGASSENSEDPSARPPRRTQMRAGGWLGVDYASGGGCSRTENDSVVCNADIHRDFYSPWMARHGHFGWGDRFWASNVIDAFIGPKFELALPSAKQSFEFLAANHFFAFADPTGQWRDTGEGPIGTPDPDNRNRKAANEVDMRVRHVWKTSELTLTSDLGYVVVANLSGGRKISGERLRQRLYLMIVLNW</sequence>
<dbReference type="AlphaFoldDB" id="A6G0X3"/>
<dbReference type="Gene3D" id="2.40.160.100">
    <property type="match status" value="1"/>
</dbReference>
<proteinExistence type="predicted"/>
<dbReference type="EMBL" id="ABCS01000010">
    <property type="protein sequence ID" value="EDM80511.1"/>
    <property type="molecule type" value="Genomic_DNA"/>
</dbReference>
<dbReference type="InterPro" id="IPR053728">
    <property type="entry name" value="Alginate_Permeability_Chnl"/>
</dbReference>
<organism evidence="2 3">
    <name type="scientific">Plesiocystis pacifica SIR-1</name>
    <dbReference type="NCBI Taxonomy" id="391625"/>
    <lineage>
        <taxon>Bacteria</taxon>
        <taxon>Pseudomonadati</taxon>
        <taxon>Myxococcota</taxon>
        <taxon>Polyangia</taxon>
        <taxon>Nannocystales</taxon>
        <taxon>Nannocystaceae</taxon>
        <taxon>Plesiocystis</taxon>
    </lineage>
</organism>
<protein>
    <recommendedName>
        <fullName evidence="4">Alginate export domain-containing protein</fullName>
    </recommendedName>
</protein>
<comment type="caution">
    <text evidence="2">The sequence shown here is derived from an EMBL/GenBank/DDBJ whole genome shotgun (WGS) entry which is preliminary data.</text>
</comment>
<name>A6G0X3_9BACT</name>
<reference evidence="2 3" key="1">
    <citation type="submission" date="2007-06" db="EMBL/GenBank/DDBJ databases">
        <authorList>
            <person name="Shimkets L."/>
            <person name="Ferriera S."/>
            <person name="Johnson J."/>
            <person name="Kravitz S."/>
            <person name="Beeson K."/>
            <person name="Sutton G."/>
            <person name="Rogers Y.-H."/>
            <person name="Friedman R."/>
            <person name="Frazier M."/>
            <person name="Venter J.C."/>
        </authorList>
    </citation>
    <scope>NUCLEOTIDE SEQUENCE [LARGE SCALE GENOMIC DNA]</scope>
    <source>
        <strain evidence="2 3">SIR-1</strain>
    </source>
</reference>
<evidence type="ECO:0000313" key="3">
    <source>
        <dbReference type="Proteomes" id="UP000005801"/>
    </source>
</evidence>
<evidence type="ECO:0000313" key="2">
    <source>
        <dbReference type="EMBL" id="EDM80511.1"/>
    </source>
</evidence>